<keyword evidence="2" id="KW-0378">Hydrolase</keyword>
<dbReference type="InterPro" id="IPR037522">
    <property type="entry name" value="HD_GYP_dom"/>
</dbReference>
<dbReference type="PROSITE" id="PS51832">
    <property type="entry name" value="HD_GYP"/>
    <property type="match status" value="1"/>
</dbReference>
<evidence type="ECO:0000313" key="2">
    <source>
        <dbReference type="EMBL" id="EKC71066.1"/>
    </source>
</evidence>
<dbReference type="SUPFAM" id="SSF109604">
    <property type="entry name" value="HD-domain/PDEase-like"/>
    <property type="match status" value="1"/>
</dbReference>
<accession>K1UHV8</accession>
<protein>
    <submittedName>
        <fullName evidence="2">Metal dependent phosphohydrolase</fullName>
    </submittedName>
</protein>
<dbReference type="SMART" id="SM00471">
    <property type="entry name" value="HDc"/>
    <property type="match status" value="1"/>
</dbReference>
<name>K1UHV8_9ZZZZ</name>
<dbReference type="PANTHER" id="PTHR45228">
    <property type="entry name" value="CYCLIC DI-GMP PHOSPHODIESTERASE TM_0186-RELATED"/>
    <property type="match status" value="1"/>
</dbReference>
<dbReference type="Gene3D" id="1.10.3210.10">
    <property type="entry name" value="Hypothetical protein af1432"/>
    <property type="match status" value="1"/>
</dbReference>
<gene>
    <name evidence="2" type="ORF">OBE_03580</name>
</gene>
<proteinExistence type="predicted"/>
<feature type="domain" description="HD-GYP" evidence="1">
    <location>
        <begin position="15"/>
        <end position="210"/>
    </location>
</feature>
<dbReference type="CDD" id="cd00077">
    <property type="entry name" value="HDc"/>
    <property type="match status" value="1"/>
</dbReference>
<dbReference type="Pfam" id="PF13487">
    <property type="entry name" value="HD_5"/>
    <property type="match status" value="1"/>
</dbReference>
<organism evidence="2">
    <name type="scientific">human gut metagenome</name>
    <dbReference type="NCBI Taxonomy" id="408170"/>
    <lineage>
        <taxon>unclassified sequences</taxon>
        <taxon>metagenomes</taxon>
        <taxon>organismal metagenomes</taxon>
    </lineage>
</organism>
<dbReference type="AlphaFoldDB" id="K1UHV8"/>
<reference evidence="2" key="1">
    <citation type="journal article" date="2013" name="Environ. Microbiol.">
        <title>Microbiota from the distal guts of lean and obese adolescents exhibit partial functional redundancy besides clear differences in community structure.</title>
        <authorList>
            <person name="Ferrer M."/>
            <person name="Ruiz A."/>
            <person name="Lanza F."/>
            <person name="Haange S.B."/>
            <person name="Oberbach A."/>
            <person name="Till H."/>
            <person name="Bargiela R."/>
            <person name="Campoy C."/>
            <person name="Segura M.T."/>
            <person name="Richter M."/>
            <person name="von Bergen M."/>
            <person name="Seifert J."/>
            <person name="Suarez A."/>
        </authorList>
    </citation>
    <scope>NUCLEOTIDE SEQUENCE</scope>
</reference>
<evidence type="ECO:0000259" key="1">
    <source>
        <dbReference type="PROSITE" id="PS51832"/>
    </source>
</evidence>
<comment type="caution">
    <text evidence="2">The sequence shown here is derived from an EMBL/GenBank/DDBJ whole genome shotgun (WGS) entry which is preliminary data.</text>
</comment>
<dbReference type="InterPro" id="IPR052020">
    <property type="entry name" value="Cyclic_di-GMP/3'3'-cGAMP_PDE"/>
</dbReference>
<sequence length="314" mass="36887">MYQETFDFYDSTSIKIYNLDKKIRYELSILDRLDPMTKRHSENVGNLTGRICQYLRLNKQFTVHAIICGYLHDIGKSQIPYEILSKDGPLTNEEFEVMKTHTTLGYNICMKDLRLRPYAEGALYHHEALNGTGYPQGLKKEDIPFVARIIRVADEYDALVTKRHYKTHVNISETLKLMLKDAKPDDMHKVVALDQLSENAQSGKISPKILKCLFKIVIEDTKYEISCVIDYIDYLKESIKRLELIDSYNMKMQNATKQKKRDYYKEGMVMLFQAGENFQNYHQILKEYRAALVIREKRIDDLYNEIKIIKKLKV</sequence>
<dbReference type="InterPro" id="IPR003607">
    <property type="entry name" value="HD/PDEase_dom"/>
</dbReference>
<dbReference type="EMBL" id="AJWZ01002399">
    <property type="protein sequence ID" value="EKC71066.1"/>
    <property type="molecule type" value="Genomic_DNA"/>
</dbReference>
<dbReference type="GO" id="GO:0016787">
    <property type="term" value="F:hydrolase activity"/>
    <property type="evidence" value="ECO:0007669"/>
    <property type="project" value="UniProtKB-KW"/>
</dbReference>